<dbReference type="KEGG" id="bxi:BK049_04115"/>
<accession>A0AAC9NBH5</accession>
<name>A0AAC9NBH5_9BACI</name>
<reference evidence="3 5" key="2">
    <citation type="submission" date="2022-05" db="EMBL/GenBank/DDBJ databases">
        <title>Genome Sequencing of Bee-Associated Microbes.</title>
        <authorList>
            <person name="Dunlap C."/>
        </authorList>
    </citation>
    <scope>NUCLEOTIDE SEQUENCE [LARGE SCALE GENOMIC DNA]</scope>
    <source>
        <strain evidence="3 5">CBP-1093</strain>
    </source>
</reference>
<proteinExistence type="predicted"/>
<organism evidence="2 4">
    <name type="scientific">Bacillus xiamenensis</name>
    <dbReference type="NCBI Taxonomy" id="1178537"/>
    <lineage>
        <taxon>Bacteria</taxon>
        <taxon>Bacillati</taxon>
        <taxon>Bacillota</taxon>
        <taxon>Bacilli</taxon>
        <taxon>Bacillales</taxon>
        <taxon>Bacillaceae</taxon>
        <taxon>Bacillus</taxon>
    </lineage>
</organism>
<dbReference type="InterPro" id="IPR049251">
    <property type="entry name" value="DUF6884"/>
</dbReference>
<dbReference type="AlphaFoldDB" id="A0AAC9NBH5"/>
<feature type="domain" description="DUF6884" evidence="1">
    <location>
        <begin position="5"/>
        <end position="141"/>
    </location>
</feature>
<dbReference type="EMBL" id="JAMDMH010000029">
    <property type="protein sequence ID" value="MCY9576586.1"/>
    <property type="molecule type" value="Genomic_DNA"/>
</dbReference>
<reference evidence="2 4" key="1">
    <citation type="submission" date="2016-10" db="EMBL/GenBank/DDBJ databases">
        <title>Whole genome sequence of hyper active fibrinolysis bacterium Bacillus pumilus strain VV3 isolated from fermented rice.</title>
        <authorList>
            <person name="Mariadas V.A."/>
            <person name="Vijayaraghavan P."/>
            <person name="Dhandapani V."/>
        </authorList>
    </citation>
    <scope>NUCLEOTIDE SEQUENCE [LARGE SCALE GENOMIC DNA]</scope>
    <source>
        <strain evidence="2 4">VV3</strain>
    </source>
</reference>
<evidence type="ECO:0000313" key="3">
    <source>
        <dbReference type="EMBL" id="MCY9576586.1"/>
    </source>
</evidence>
<dbReference type="Proteomes" id="UP001527057">
    <property type="component" value="Unassembled WGS sequence"/>
</dbReference>
<evidence type="ECO:0000313" key="2">
    <source>
        <dbReference type="EMBL" id="AOZ87953.1"/>
    </source>
</evidence>
<keyword evidence="5" id="KW-1185">Reference proteome</keyword>
<sequence>MKRICIIPCGAKKIWDVHPEAGSQPAGLVYLSPLHQRTKIYAQTFFSDWMILSAKHGFLKADDIVHENYDVAFGTPHKEQLTREELSHQFHEKNLATYDELVILGGKKYRKVMDPLLQPHQQANYPLAPYQGIGYMLQALKRAAETKIELSPHISCTHVSLQAGFSSSKRE</sequence>
<dbReference type="Pfam" id="PF21818">
    <property type="entry name" value="DUF6884"/>
    <property type="match status" value="1"/>
</dbReference>
<dbReference type="EMBL" id="CP017786">
    <property type="protein sequence ID" value="AOZ87953.1"/>
    <property type="molecule type" value="Genomic_DNA"/>
</dbReference>
<protein>
    <recommendedName>
        <fullName evidence="1">DUF6884 domain-containing protein</fullName>
    </recommendedName>
</protein>
<gene>
    <name evidence="2" type="ORF">BK049_04115</name>
    <name evidence="3" type="ORF">M5W27_12335</name>
</gene>
<evidence type="ECO:0000313" key="5">
    <source>
        <dbReference type="Proteomes" id="UP001527057"/>
    </source>
</evidence>
<evidence type="ECO:0000259" key="1">
    <source>
        <dbReference type="Pfam" id="PF21818"/>
    </source>
</evidence>
<dbReference type="Proteomes" id="UP000177709">
    <property type="component" value="Chromosome"/>
</dbReference>
<dbReference type="RefSeq" id="WP_008359271.1">
    <property type="nucleotide sequence ID" value="NZ_AMSH01000036.1"/>
</dbReference>
<evidence type="ECO:0000313" key="4">
    <source>
        <dbReference type="Proteomes" id="UP000177709"/>
    </source>
</evidence>